<evidence type="ECO:0000313" key="2">
    <source>
        <dbReference type="Proteomes" id="UP001202328"/>
    </source>
</evidence>
<gene>
    <name evidence="1" type="ORF">MKW98_024322</name>
</gene>
<dbReference type="EMBL" id="JAJJMB010007708">
    <property type="protein sequence ID" value="KAI3928721.1"/>
    <property type="molecule type" value="Genomic_DNA"/>
</dbReference>
<organism evidence="1 2">
    <name type="scientific">Papaver atlanticum</name>
    <dbReference type="NCBI Taxonomy" id="357466"/>
    <lineage>
        <taxon>Eukaryota</taxon>
        <taxon>Viridiplantae</taxon>
        <taxon>Streptophyta</taxon>
        <taxon>Embryophyta</taxon>
        <taxon>Tracheophyta</taxon>
        <taxon>Spermatophyta</taxon>
        <taxon>Magnoliopsida</taxon>
        <taxon>Ranunculales</taxon>
        <taxon>Papaveraceae</taxon>
        <taxon>Papaveroideae</taxon>
        <taxon>Papaver</taxon>
    </lineage>
</organism>
<evidence type="ECO:0008006" key="3">
    <source>
        <dbReference type="Google" id="ProtNLM"/>
    </source>
</evidence>
<proteinExistence type="predicted"/>
<sequence length="147" mass="16922">MIVFSPGGKPFTFGFPDEILNRFPVNEEDDDDGKRIWSENGDDFWWNDINMDEVDTLEKVQAVRDQLLQVKDLINKRKQELLAVSVPSAVTKATSADNIEDSCMFAVEEDEDSSWFSNITFGDNDMEEFTKLFKDFDVEQQLPPLID</sequence>
<evidence type="ECO:0000313" key="1">
    <source>
        <dbReference type="EMBL" id="KAI3928721.1"/>
    </source>
</evidence>
<keyword evidence="2" id="KW-1185">Reference proteome</keyword>
<dbReference type="Proteomes" id="UP001202328">
    <property type="component" value="Unassembled WGS sequence"/>
</dbReference>
<name>A0AAD4T031_9MAGN</name>
<protein>
    <recommendedName>
        <fullName evidence="3">MADS-box domain-containing protein</fullName>
    </recommendedName>
</protein>
<accession>A0AAD4T031</accession>
<dbReference type="AlphaFoldDB" id="A0AAD4T031"/>
<comment type="caution">
    <text evidence="1">The sequence shown here is derived from an EMBL/GenBank/DDBJ whole genome shotgun (WGS) entry which is preliminary data.</text>
</comment>
<reference evidence="1" key="1">
    <citation type="submission" date="2022-04" db="EMBL/GenBank/DDBJ databases">
        <title>A functionally conserved STORR gene fusion in Papaver species that diverged 16.8 million years ago.</title>
        <authorList>
            <person name="Catania T."/>
        </authorList>
    </citation>
    <scope>NUCLEOTIDE SEQUENCE</scope>
    <source>
        <strain evidence="1">S-188037</strain>
    </source>
</reference>